<comment type="catalytic activity">
    <reaction evidence="1 7">
        <text>D-glucuronate = D-fructuronate</text>
        <dbReference type="Rhea" id="RHEA:13049"/>
        <dbReference type="ChEBI" id="CHEBI:58720"/>
        <dbReference type="ChEBI" id="CHEBI:59863"/>
        <dbReference type="EC" id="5.3.1.12"/>
    </reaction>
</comment>
<dbReference type="AlphaFoldDB" id="A0A1H0TVD1"/>
<comment type="catalytic activity">
    <reaction evidence="7">
        <text>aldehydo-D-galacturonate = keto-D-tagaturonate</text>
        <dbReference type="Rhea" id="RHEA:27702"/>
        <dbReference type="ChEBI" id="CHEBI:12952"/>
        <dbReference type="ChEBI" id="CHEBI:17886"/>
    </reaction>
</comment>
<evidence type="ECO:0000313" key="9">
    <source>
        <dbReference type="Proteomes" id="UP000182412"/>
    </source>
</evidence>
<dbReference type="GO" id="GO:0019698">
    <property type="term" value="P:D-galacturonate catabolic process"/>
    <property type="evidence" value="ECO:0007669"/>
    <property type="project" value="TreeGrafter"/>
</dbReference>
<sequence>MKEFMDKDFLLETETAKTLYHEHAAPMPIYDYHCHVNPREIAENREFRNIAQAWLGNDTYKWRLLRSNGVAEGCVSSTEVSSREKFQYFAESLPRAIGNPLYHWTHLELKRYFDCDLVLNGENAEKIWDICNERLQSADMRAHGIIRQSNVQVLCTTDDPVSDLKWHKKIKEEGICPAKVLPTFRADPILNIEEEGWDNYMRYELGEVTDMDDISTMQDIRDALLKRLDYFEANGCQIADHALPYMVFAPAKEYELDDVVGKVINGKGSPSKLAMEQYKTAILLFLGREYARRGWVMQLHYSALRDVNSRQFEILGHDSGFDAVDKNNCAPALAKFLDTLDKEGCLPRTIISSLNPGDNAVIASLLPAFTGTEVLGKVQQGAAWWFNNNKAGIESQLRTLASISVLGNTIGAPTDSRSLLSFSRHEYYRRILCNFIGNLVENGEYPADMKVLGKLVEDISYNNACRYFAF</sequence>
<name>A0A1H0TVD1_SELRU</name>
<evidence type="ECO:0000256" key="3">
    <source>
        <dbReference type="ARBA" id="ARBA00008397"/>
    </source>
</evidence>
<evidence type="ECO:0000256" key="5">
    <source>
        <dbReference type="ARBA" id="ARBA00020555"/>
    </source>
</evidence>
<accession>A0A1H0TVD1</accession>
<dbReference type="HAMAP" id="MF_00675">
    <property type="entry name" value="UxaC"/>
    <property type="match status" value="1"/>
</dbReference>
<dbReference type="PANTHER" id="PTHR30068:SF4">
    <property type="entry name" value="URONATE ISOMERASE"/>
    <property type="match status" value="1"/>
</dbReference>
<dbReference type="Gene3D" id="3.20.20.140">
    <property type="entry name" value="Metal-dependent hydrolases"/>
    <property type="match status" value="1"/>
</dbReference>
<comment type="similarity">
    <text evidence="3 7">Belongs to the metallo-dependent hydrolases superfamily. Uronate isomerase family.</text>
</comment>
<keyword evidence="6 7" id="KW-0413">Isomerase</keyword>
<dbReference type="Pfam" id="PF02614">
    <property type="entry name" value="UxaC"/>
    <property type="match status" value="1"/>
</dbReference>
<evidence type="ECO:0000256" key="1">
    <source>
        <dbReference type="ARBA" id="ARBA00001165"/>
    </source>
</evidence>
<dbReference type="EC" id="5.3.1.12" evidence="4 7"/>
<dbReference type="GO" id="GO:0008880">
    <property type="term" value="F:glucuronate isomerase activity"/>
    <property type="evidence" value="ECO:0007669"/>
    <property type="project" value="UniProtKB-UniRule"/>
</dbReference>
<dbReference type="EMBL" id="FNJQ01000026">
    <property type="protein sequence ID" value="SDP57894.1"/>
    <property type="molecule type" value="Genomic_DNA"/>
</dbReference>
<evidence type="ECO:0000313" key="8">
    <source>
        <dbReference type="EMBL" id="SDP57894.1"/>
    </source>
</evidence>
<gene>
    <name evidence="7" type="primary">uxaC</name>
    <name evidence="8" type="ORF">SAMN05216366_12640</name>
</gene>
<dbReference type="RefSeq" id="WP_074572974.1">
    <property type="nucleotide sequence ID" value="NZ_FNJQ01000026.1"/>
</dbReference>
<dbReference type="InterPro" id="IPR032466">
    <property type="entry name" value="Metal_Hydrolase"/>
</dbReference>
<evidence type="ECO:0000256" key="7">
    <source>
        <dbReference type="HAMAP-Rule" id="MF_00675"/>
    </source>
</evidence>
<evidence type="ECO:0000256" key="2">
    <source>
        <dbReference type="ARBA" id="ARBA00004892"/>
    </source>
</evidence>
<comment type="pathway">
    <text evidence="2 7">Carbohydrate metabolism; pentose and glucuronate interconversion.</text>
</comment>
<dbReference type="Gene3D" id="1.10.2020.10">
    <property type="entry name" value="uronate isomerase, domain 2, chain A"/>
    <property type="match status" value="1"/>
</dbReference>
<protein>
    <recommendedName>
        <fullName evidence="5 7">Uronate isomerase</fullName>
        <ecNumber evidence="4 7">5.3.1.12</ecNumber>
    </recommendedName>
    <alternativeName>
        <fullName evidence="7">Glucuronate isomerase</fullName>
    </alternativeName>
    <alternativeName>
        <fullName evidence="7">Uronic isomerase</fullName>
    </alternativeName>
</protein>
<dbReference type="OrthoDB" id="9766564at2"/>
<dbReference type="UniPathway" id="UPA00246"/>
<dbReference type="Proteomes" id="UP000182412">
    <property type="component" value="Unassembled WGS sequence"/>
</dbReference>
<dbReference type="InterPro" id="IPR003766">
    <property type="entry name" value="Uronate_isomerase"/>
</dbReference>
<dbReference type="SUPFAM" id="SSF51556">
    <property type="entry name" value="Metallo-dependent hydrolases"/>
    <property type="match status" value="1"/>
</dbReference>
<proteinExistence type="inferred from homology"/>
<dbReference type="NCBIfam" id="NF002794">
    <property type="entry name" value="PRK02925.1"/>
    <property type="match status" value="1"/>
</dbReference>
<dbReference type="PANTHER" id="PTHR30068">
    <property type="entry name" value="URONATE ISOMERASE"/>
    <property type="match status" value="1"/>
</dbReference>
<organism evidence="8 9">
    <name type="scientific">Selenomonas ruminantium</name>
    <dbReference type="NCBI Taxonomy" id="971"/>
    <lineage>
        <taxon>Bacteria</taxon>
        <taxon>Bacillati</taxon>
        <taxon>Bacillota</taxon>
        <taxon>Negativicutes</taxon>
        <taxon>Selenomonadales</taxon>
        <taxon>Selenomonadaceae</taxon>
        <taxon>Selenomonas</taxon>
    </lineage>
</organism>
<evidence type="ECO:0000256" key="6">
    <source>
        <dbReference type="ARBA" id="ARBA00023235"/>
    </source>
</evidence>
<evidence type="ECO:0000256" key="4">
    <source>
        <dbReference type="ARBA" id="ARBA00012546"/>
    </source>
</evidence>
<dbReference type="GO" id="GO:0042840">
    <property type="term" value="P:D-glucuronate catabolic process"/>
    <property type="evidence" value="ECO:0007669"/>
    <property type="project" value="TreeGrafter"/>
</dbReference>
<reference evidence="8 9" key="1">
    <citation type="submission" date="2016-10" db="EMBL/GenBank/DDBJ databases">
        <authorList>
            <person name="de Groot N.N."/>
        </authorList>
    </citation>
    <scope>NUCLEOTIDE SEQUENCE [LARGE SCALE GENOMIC DNA]</scope>
    <source>
        <strain evidence="8 9">S137</strain>
    </source>
</reference>